<name>A0ABR0UGF5_REHGL</name>
<evidence type="ECO:0000313" key="2">
    <source>
        <dbReference type="Proteomes" id="UP001318860"/>
    </source>
</evidence>
<dbReference type="Proteomes" id="UP001318860">
    <property type="component" value="Unassembled WGS sequence"/>
</dbReference>
<dbReference type="Gene3D" id="3.30.310.80">
    <property type="entry name" value="Kinase associated domain 1, KA1"/>
    <property type="match status" value="1"/>
</dbReference>
<organism evidence="1 2">
    <name type="scientific">Rehmannia glutinosa</name>
    <name type="common">Chinese foxglove</name>
    <dbReference type="NCBI Taxonomy" id="99300"/>
    <lineage>
        <taxon>Eukaryota</taxon>
        <taxon>Viridiplantae</taxon>
        <taxon>Streptophyta</taxon>
        <taxon>Embryophyta</taxon>
        <taxon>Tracheophyta</taxon>
        <taxon>Spermatophyta</taxon>
        <taxon>Magnoliopsida</taxon>
        <taxon>eudicotyledons</taxon>
        <taxon>Gunneridae</taxon>
        <taxon>Pentapetalae</taxon>
        <taxon>asterids</taxon>
        <taxon>lamiids</taxon>
        <taxon>Lamiales</taxon>
        <taxon>Orobanchaceae</taxon>
        <taxon>Rehmannieae</taxon>
        <taxon>Rehmannia</taxon>
    </lineage>
</organism>
<dbReference type="CDD" id="cd12195">
    <property type="entry name" value="CIPK_C"/>
    <property type="match status" value="1"/>
</dbReference>
<keyword evidence="2" id="KW-1185">Reference proteome</keyword>
<comment type="caution">
    <text evidence="1">The sequence shown here is derived from an EMBL/GenBank/DDBJ whole genome shotgun (WGS) entry which is preliminary data.</text>
</comment>
<protein>
    <submittedName>
        <fullName evidence="1">Uncharacterized protein</fullName>
    </submittedName>
</protein>
<evidence type="ECO:0000313" key="1">
    <source>
        <dbReference type="EMBL" id="KAK6121648.1"/>
    </source>
</evidence>
<accession>A0ABR0UGF5</accession>
<sequence length="182" mass="20887">MDFISPDCSRSLVRKRISIHFVKPANAIISKLEEVAKRMKLKINKKDGGLFRFEGSKEGRKGKLCVDAEIFLLTPEIHLVEVKKTSGDTLEYEKILDEGIRPGLQDIVWSSQDESQPQQRYEQLEVQNGHPQPLLSQDQQIQHVNRQLEPLEQKPLLQDRKMVTWNASDTHVVSYLAWIGDG</sequence>
<gene>
    <name evidence="1" type="ORF">DH2020_044608</name>
</gene>
<proteinExistence type="predicted"/>
<reference evidence="1 2" key="1">
    <citation type="journal article" date="2021" name="Comput. Struct. Biotechnol. J.">
        <title>De novo genome assembly of the potent medicinal plant Rehmannia glutinosa using nanopore technology.</title>
        <authorList>
            <person name="Ma L."/>
            <person name="Dong C."/>
            <person name="Song C."/>
            <person name="Wang X."/>
            <person name="Zheng X."/>
            <person name="Niu Y."/>
            <person name="Chen S."/>
            <person name="Feng W."/>
        </authorList>
    </citation>
    <scope>NUCLEOTIDE SEQUENCE [LARGE SCALE GENOMIC DNA]</scope>
    <source>
        <strain evidence="1">DH-2019</strain>
    </source>
</reference>
<dbReference type="EMBL" id="JABTTQ020002863">
    <property type="protein sequence ID" value="KAK6121648.1"/>
    <property type="molecule type" value="Genomic_DNA"/>
</dbReference>